<protein>
    <submittedName>
        <fullName evidence="2">DUF2087 domain-containing protein</fullName>
    </submittedName>
</protein>
<evidence type="ECO:0000313" key="2">
    <source>
        <dbReference type="EMBL" id="MBD8027994.1"/>
    </source>
</evidence>
<sequence>MKVFSTGGKEVNQLEPFWNATLDEIKRGYTEDQYKYCCLLCGEQVEKGIIYPQEQVLYEAERFIRLHIEKNHDSVFDYLISLDKKITGLTEHQTMLLSQFYAGKTDKEIQQEMEIGSSSTIRHHRFMLKEKERQAKTFLAIMELLKEKDQYAPAFVEPHKHATMVDDRYAVTTEEQSKILEKYFLEGLSGPLAKFPPKEKQRIVVLRAIANRIDPNVTYTEKELNELLKTIYSDYVLIRRYLIEYGFLDRKLDGSMYWLKK</sequence>
<comment type="caution">
    <text evidence="2">The sequence shown here is derived from an EMBL/GenBank/DDBJ whole genome shotgun (WGS) entry which is preliminary data.</text>
</comment>
<dbReference type="EMBL" id="JACSQA010000028">
    <property type="protein sequence ID" value="MBD8027994.1"/>
    <property type="molecule type" value="Genomic_DNA"/>
</dbReference>
<dbReference type="RefSeq" id="WP_191708411.1">
    <property type="nucleotide sequence ID" value="NZ_JACSQA010000028.1"/>
</dbReference>
<dbReference type="Proteomes" id="UP000640930">
    <property type="component" value="Unassembled WGS sequence"/>
</dbReference>
<dbReference type="InterPro" id="IPR018656">
    <property type="entry name" value="DUF2087"/>
</dbReference>
<keyword evidence="3" id="KW-1185">Reference proteome</keyword>
<proteinExistence type="predicted"/>
<accession>A0ABR8XFM7</accession>
<evidence type="ECO:0000313" key="3">
    <source>
        <dbReference type="Proteomes" id="UP000640930"/>
    </source>
</evidence>
<reference evidence="2 3" key="1">
    <citation type="submission" date="2020-08" db="EMBL/GenBank/DDBJ databases">
        <title>A Genomic Blueprint of the Chicken Gut Microbiome.</title>
        <authorList>
            <person name="Gilroy R."/>
            <person name="Ravi A."/>
            <person name="Getino M."/>
            <person name="Pursley I."/>
            <person name="Horton D.L."/>
            <person name="Alikhan N.-F."/>
            <person name="Baker D."/>
            <person name="Gharbi K."/>
            <person name="Hall N."/>
            <person name="Watson M."/>
            <person name="Adriaenssens E.M."/>
            <person name="Foster-Nyarko E."/>
            <person name="Jarju S."/>
            <person name="Secka A."/>
            <person name="Antonio M."/>
            <person name="Oren A."/>
            <person name="Chaudhuri R."/>
            <person name="La Ragione R.M."/>
            <person name="Hildebrand F."/>
            <person name="Pallen M.J."/>
        </authorList>
    </citation>
    <scope>NUCLEOTIDE SEQUENCE [LARGE SCALE GENOMIC DNA]</scope>
    <source>
        <strain evidence="2 3">Re31</strain>
    </source>
</reference>
<evidence type="ECO:0000259" key="1">
    <source>
        <dbReference type="Pfam" id="PF09860"/>
    </source>
</evidence>
<feature type="domain" description="DUF2087" evidence="1">
    <location>
        <begin position="192"/>
        <end position="259"/>
    </location>
</feature>
<dbReference type="Pfam" id="PF09860">
    <property type="entry name" value="DUF2087"/>
    <property type="match status" value="1"/>
</dbReference>
<name>A0ABR8XFM7_9BACL</name>
<gene>
    <name evidence="2" type="ORF">H9636_15185</name>
</gene>
<organism evidence="2 3">
    <name type="scientific">Ureibacillus galli</name>
    <dbReference type="NCBI Taxonomy" id="2762222"/>
    <lineage>
        <taxon>Bacteria</taxon>
        <taxon>Bacillati</taxon>
        <taxon>Bacillota</taxon>
        <taxon>Bacilli</taxon>
        <taxon>Bacillales</taxon>
        <taxon>Caryophanaceae</taxon>
        <taxon>Ureibacillus</taxon>
    </lineage>
</organism>